<keyword evidence="3" id="KW-1185">Reference proteome</keyword>
<dbReference type="AlphaFoldDB" id="A0A4R0HKS4"/>
<feature type="domain" description="AbiEi antitoxin N-terminal" evidence="1">
    <location>
        <begin position="8"/>
        <end position="43"/>
    </location>
</feature>
<sequence length="327" mass="35918">MNRRLEVIAAARGGWFTRPDALAAGYSDSELRQRVRSGQWLRLSFNSYVDPRAWPSDEPPWEHATRLHLLNVRMASERLRGVVVSHQSAAMLHGLPVWGTDLSRAHFTRVASGGARTGRGVRVHRGTTSADEIVELGGLKVTSVERAIVETACTTSYEVGVVLADAALRKPPTTREQLVAAVRRHRHWRGLPAAQAAVLFADGRSESVGESRLRVLMANHGLPEPELQVEIRDEAGGLIGRVDFLLAGVLIVEFDGAMKYAENAADAVLAEKWREDRLRERGYGVARVKWADLDRPHETAARLGRALSAYAAGTGNRQLLVPGPRRG</sequence>
<reference evidence="2 3" key="1">
    <citation type="submission" date="2019-02" db="EMBL/GenBank/DDBJ databases">
        <title>Kribbella capetownensis sp. nov. and Kribbella speibonae sp. nov., isolated from soil.</title>
        <authorList>
            <person name="Curtis S.M."/>
            <person name="Norton I."/>
            <person name="Everest G.J."/>
            <person name="Meyers P.R."/>
        </authorList>
    </citation>
    <scope>NUCLEOTIDE SEQUENCE [LARGE SCALE GENOMIC DNA]</scope>
    <source>
        <strain evidence="2 3">KCTC 29219</strain>
    </source>
</reference>
<evidence type="ECO:0000259" key="1">
    <source>
        <dbReference type="Pfam" id="PF13338"/>
    </source>
</evidence>
<evidence type="ECO:0000313" key="2">
    <source>
        <dbReference type="EMBL" id="TCC12047.1"/>
    </source>
</evidence>
<dbReference type="OrthoDB" id="5143202at2"/>
<dbReference type="EMBL" id="SJJZ01000001">
    <property type="protein sequence ID" value="TCC12047.1"/>
    <property type="molecule type" value="Genomic_DNA"/>
</dbReference>
<organism evidence="2 3">
    <name type="scientific">Kribbella soli</name>
    <dbReference type="NCBI Taxonomy" id="1124743"/>
    <lineage>
        <taxon>Bacteria</taxon>
        <taxon>Bacillati</taxon>
        <taxon>Actinomycetota</taxon>
        <taxon>Actinomycetes</taxon>
        <taxon>Propionibacteriales</taxon>
        <taxon>Kribbellaceae</taxon>
        <taxon>Kribbella</taxon>
    </lineage>
</organism>
<evidence type="ECO:0000313" key="3">
    <source>
        <dbReference type="Proteomes" id="UP000292346"/>
    </source>
</evidence>
<protein>
    <recommendedName>
        <fullName evidence="1">AbiEi antitoxin N-terminal domain-containing protein</fullName>
    </recommendedName>
</protein>
<dbReference type="Proteomes" id="UP000292346">
    <property type="component" value="Unassembled WGS sequence"/>
</dbReference>
<dbReference type="Pfam" id="PF13338">
    <property type="entry name" value="AbiEi_4"/>
    <property type="match status" value="1"/>
</dbReference>
<gene>
    <name evidence="2" type="ORF">E0H45_12705</name>
</gene>
<dbReference type="RefSeq" id="WP_131337267.1">
    <property type="nucleotide sequence ID" value="NZ_SJJZ01000001.1"/>
</dbReference>
<proteinExistence type="predicted"/>
<accession>A0A4R0HKS4</accession>
<comment type="caution">
    <text evidence="2">The sequence shown here is derived from an EMBL/GenBank/DDBJ whole genome shotgun (WGS) entry which is preliminary data.</text>
</comment>
<dbReference type="InterPro" id="IPR025159">
    <property type="entry name" value="AbiEi_N"/>
</dbReference>
<name>A0A4R0HKS4_9ACTN</name>